<feature type="binding site" evidence="10">
    <location>
        <position position="295"/>
    </location>
    <ligand>
        <name>ATP</name>
        <dbReference type="ChEBI" id="CHEBI:30616"/>
    </ligand>
</feature>
<dbReference type="PANTHER" id="PTHR37940">
    <property type="entry name" value="LYSINE--TRNA LIGASE"/>
    <property type="match status" value="1"/>
</dbReference>
<name>A0A7C9UY38_9PROT</name>
<sequence length="528" mass="58791">MSDLSDLARNATAWPFQEAKALLDERLKGKTPDKGFVLFETGYGPSGLPHIGTFGEVARTTMVRNALKVLAPELPSKLFAFSDDMDGLRKVPDNIPNPEIVRPHLGKPLTQVPDPFGTHDSFGAHNNARLRSFLDTFGFEYEFQSATEWYKTGKFDAAKLRILECYDEVINVILPTLGEERRATYSPFLPVCPETGIVLQVPVVEKDVKAGTIVYRREDGKLIETPVTGAHCKMQWKADWAMRWYALGVDYEMSGKDLIPSVELSGRICRILGGKPPMNLTYELFLDDKGQKISKSKGNGLAVEDWLKYAPDASLALFMYQKPKAAKRLYFDVIPRSVDDYLTYLGKFETEEAGKRLDNPAWHIHNGQPPKEEAHLSFSILLNLASVCNAEDKAVLWGFIQRYAPGASPETAPILDKLVEGAIAYYADFVKPAKKYRKATPDEAHAFADLRAKLEAMGADSSAEDLQTAVYEIGKRDAFPELKAWFKACYEVLLGQDQGPRMGSFIKLYGVANTVALLDKAINGQDMA</sequence>
<dbReference type="InterPro" id="IPR001412">
    <property type="entry name" value="aa-tRNA-synth_I_CS"/>
</dbReference>
<keyword evidence="5 10" id="KW-0547">Nucleotide-binding</keyword>
<comment type="subcellular location">
    <subcellularLocation>
        <location evidence="1 10">Cytoplasm</location>
    </subcellularLocation>
</comment>
<reference evidence="11 12" key="1">
    <citation type="submission" date="2020-02" db="EMBL/GenBank/DDBJ databases">
        <authorList>
            <person name="Dziuba M."/>
            <person name="Kuznetsov B."/>
            <person name="Mardanov A."/>
            <person name="Ravin N."/>
            <person name="Grouzdev D."/>
        </authorList>
    </citation>
    <scope>NUCLEOTIDE SEQUENCE [LARGE SCALE GENOMIC DNA]</scope>
    <source>
        <strain evidence="11 12">SpK</strain>
    </source>
</reference>
<evidence type="ECO:0000256" key="10">
    <source>
        <dbReference type="HAMAP-Rule" id="MF_00177"/>
    </source>
</evidence>
<evidence type="ECO:0000256" key="9">
    <source>
        <dbReference type="ARBA" id="ARBA00048573"/>
    </source>
</evidence>
<dbReference type="InterPro" id="IPR014729">
    <property type="entry name" value="Rossmann-like_a/b/a_fold"/>
</dbReference>
<dbReference type="GO" id="GO:0006430">
    <property type="term" value="P:lysyl-tRNA aminoacylation"/>
    <property type="evidence" value="ECO:0007669"/>
    <property type="project" value="UniProtKB-UniRule"/>
</dbReference>
<protein>
    <recommendedName>
        <fullName evidence="10">Lysine--tRNA ligase</fullName>
        <ecNumber evidence="10">6.1.1.6</ecNumber>
    </recommendedName>
    <alternativeName>
        <fullName evidence="10">Lysyl-tRNA synthetase</fullName>
        <shortName evidence="10">LysRS</shortName>
    </alternativeName>
</protein>
<dbReference type="GO" id="GO:0005737">
    <property type="term" value="C:cytoplasm"/>
    <property type="evidence" value="ECO:0007669"/>
    <property type="project" value="UniProtKB-SubCell"/>
</dbReference>
<dbReference type="SUPFAM" id="SSF52374">
    <property type="entry name" value="Nucleotidylyl transferase"/>
    <property type="match status" value="1"/>
</dbReference>
<keyword evidence="12" id="KW-1185">Reference proteome</keyword>
<dbReference type="Gene3D" id="1.10.10.350">
    <property type="match status" value="1"/>
</dbReference>
<feature type="short sequence motif" description="'KMSKS' region" evidence="10">
    <location>
        <begin position="292"/>
        <end position="296"/>
    </location>
</feature>
<comment type="similarity">
    <text evidence="2 10">Belongs to the class-I aminoacyl-tRNA synthetase family.</text>
</comment>
<evidence type="ECO:0000256" key="3">
    <source>
        <dbReference type="ARBA" id="ARBA00022490"/>
    </source>
</evidence>
<dbReference type="InterPro" id="IPR008925">
    <property type="entry name" value="aa_tRNA-synth_I_cd-bd_sf"/>
</dbReference>
<dbReference type="Pfam" id="PF01921">
    <property type="entry name" value="tRNA-synt_1f"/>
    <property type="match status" value="1"/>
</dbReference>
<dbReference type="GO" id="GO:0005524">
    <property type="term" value="F:ATP binding"/>
    <property type="evidence" value="ECO:0007669"/>
    <property type="project" value="UniProtKB-UniRule"/>
</dbReference>
<dbReference type="Gene3D" id="3.40.50.620">
    <property type="entry name" value="HUPs"/>
    <property type="match status" value="2"/>
</dbReference>
<dbReference type="RefSeq" id="WP_163681198.1">
    <property type="nucleotide sequence ID" value="NZ_JAAIYP010000039.1"/>
</dbReference>
<comment type="caution">
    <text evidence="11">The sequence shown here is derived from an EMBL/GenBank/DDBJ whole genome shotgun (WGS) entry which is preliminary data.</text>
</comment>
<organism evidence="11 12">
    <name type="scientific">Magnetospirillum aberrantis SpK</name>
    <dbReference type="NCBI Taxonomy" id="908842"/>
    <lineage>
        <taxon>Bacteria</taxon>
        <taxon>Pseudomonadati</taxon>
        <taxon>Pseudomonadota</taxon>
        <taxon>Alphaproteobacteria</taxon>
        <taxon>Rhodospirillales</taxon>
        <taxon>Rhodospirillaceae</taxon>
        <taxon>Magnetospirillum</taxon>
    </lineage>
</organism>
<evidence type="ECO:0000256" key="5">
    <source>
        <dbReference type="ARBA" id="ARBA00022741"/>
    </source>
</evidence>
<dbReference type="NCBIfam" id="NF001968">
    <property type="entry name" value="PRK00750.1-2"/>
    <property type="match status" value="1"/>
</dbReference>
<dbReference type="InterPro" id="IPR002904">
    <property type="entry name" value="Lys-tRNA-ligase"/>
</dbReference>
<dbReference type="GO" id="GO:0000049">
    <property type="term" value="F:tRNA binding"/>
    <property type="evidence" value="ECO:0007669"/>
    <property type="project" value="InterPro"/>
</dbReference>
<comment type="catalytic activity">
    <reaction evidence="9 10">
        <text>tRNA(Lys) + L-lysine + ATP = L-lysyl-tRNA(Lys) + AMP + diphosphate</text>
        <dbReference type="Rhea" id="RHEA:20792"/>
        <dbReference type="Rhea" id="RHEA-COMP:9696"/>
        <dbReference type="Rhea" id="RHEA-COMP:9697"/>
        <dbReference type="ChEBI" id="CHEBI:30616"/>
        <dbReference type="ChEBI" id="CHEBI:32551"/>
        <dbReference type="ChEBI" id="CHEBI:33019"/>
        <dbReference type="ChEBI" id="CHEBI:78442"/>
        <dbReference type="ChEBI" id="CHEBI:78529"/>
        <dbReference type="ChEBI" id="CHEBI:456215"/>
        <dbReference type="EC" id="6.1.1.6"/>
    </reaction>
</comment>
<keyword evidence="6 10" id="KW-0067">ATP-binding</keyword>
<evidence type="ECO:0000256" key="4">
    <source>
        <dbReference type="ARBA" id="ARBA00022598"/>
    </source>
</evidence>
<proteinExistence type="inferred from homology"/>
<dbReference type="SUPFAM" id="SSF48163">
    <property type="entry name" value="An anticodon-binding domain of class I aminoacyl-tRNA synthetases"/>
    <property type="match status" value="1"/>
</dbReference>
<dbReference type="EC" id="6.1.1.6" evidence="10"/>
<dbReference type="Proteomes" id="UP000480684">
    <property type="component" value="Unassembled WGS sequence"/>
</dbReference>
<evidence type="ECO:0000256" key="2">
    <source>
        <dbReference type="ARBA" id="ARBA00005594"/>
    </source>
</evidence>
<evidence type="ECO:0000256" key="6">
    <source>
        <dbReference type="ARBA" id="ARBA00022840"/>
    </source>
</evidence>
<dbReference type="HAMAP" id="MF_00177">
    <property type="entry name" value="Lys_tRNA_synth_class1"/>
    <property type="match status" value="1"/>
</dbReference>
<keyword evidence="4 10" id="KW-0436">Ligase</keyword>
<dbReference type="NCBIfam" id="TIGR00467">
    <property type="entry name" value="lysS_arch"/>
    <property type="match status" value="1"/>
</dbReference>
<evidence type="ECO:0000313" key="11">
    <source>
        <dbReference type="EMBL" id="NFV81312.1"/>
    </source>
</evidence>
<dbReference type="AlphaFoldDB" id="A0A7C9UY38"/>
<keyword evidence="8 10" id="KW-0030">Aminoacyl-tRNA synthetase</keyword>
<accession>A0A7C9UY38</accession>
<evidence type="ECO:0000313" key="12">
    <source>
        <dbReference type="Proteomes" id="UP000480684"/>
    </source>
</evidence>
<dbReference type="InterPro" id="IPR020751">
    <property type="entry name" value="aa-tRNA-synth_I_codon-bd_sub2"/>
</dbReference>
<evidence type="ECO:0000256" key="8">
    <source>
        <dbReference type="ARBA" id="ARBA00023146"/>
    </source>
</evidence>
<keyword evidence="3 10" id="KW-0963">Cytoplasm</keyword>
<keyword evidence="7 10" id="KW-0648">Protein biosynthesis</keyword>
<evidence type="ECO:0000256" key="7">
    <source>
        <dbReference type="ARBA" id="ARBA00022917"/>
    </source>
</evidence>
<dbReference type="PANTHER" id="PTHR37940:SF1">
    <property type="entry name" value="LYSINE--TRNA LIGASE"/>
    <property type="match status" value="1"/>
</dbReference>
<dbReference type="GO" id="GO:0004824">
    <property type="term" value="F:lysine-tRNA ligase activity"/>
    <property type="evidence" value="ECO:0007669"/>
    <property type="project" value="UniProtKB-UniRule"/>
</dbReference>
<feature type="short sequence motif" description="'HIGH' region" evidence="10">
    <location>
        <begin position="45"/>
        <end position="53"/>
    </location>
</feature>
<dbReference type="PROSITE" id="PS00178">
    <property type="entry name" value="AA_TRNA_LIGASE_I"/>
    <property type="match status" value="1"/>
</dbReference>
<dbReference type="EMBL" id="JAAIYP010000039">
    <property type="protein sequence ID" value="NFV81312.1"/>
    <property type="molecule type" value="Genomic_DNA"/>
</dbReference>
<gene>
    <name evidence="10" type="primary">lysS</name>
    <name evidence="11" type="ORF">G4223_14440</name>
</gene>
<evidence type="ECO:0000256" key="1">
    <source>
        <dbReference type="ARBA" id="ARBA00004496"/>
    </source>
</evidence>